<organism evidence="8 11">
    <name type="scientific">Azospirillum argentinense</name>
    <dbReference type="NCBI Taxonomy" id="2970906"/>
    <lineage>
        <taxon>Bacteria</taxon>
        <taxon>Pseudomonadati</taxon>
        <taxon>Pseudomonadota</taxon>
        <taxon>Alphaproteobacteria</taxon>
        <taxon>Rhodospirillales</taxon>
        <taxon>Azospirillaceae</taxon>
        <taxon>Azospirillum</taxon>
    </lineage>
</organism>
<dbReference type="InterPro" id="IPR020948">
    <property type="entry name" value="P_starv_induced_PsiE-like"/>
</dbReference>
<keyword evidence="5 7" id="KW-0472">Membrane</keyword>
<gene>
    <name evidence="8" type="ORF">ABAZ39_15965</name>
    <name evidence="9" type="ORF">ACJ41P_32980</name>
    <name evidence="10" type="ORF">C1S70_27135</name>
</gene>
<dbReference type="Proteomes" id="UP000027186">
    <property type="component" value="Plasmid AbAZ39_p1"/>
</dbReference>
<dbReference type="EMBL" id="JBJLSN010000115">
    <property type="protein sequence ID" value="MFL7905977.1"/>
    <property type="molecule type" value="Genomic_DNA"/>
</dbReference>
<evidence type="ECO:0000256" key="7">
    <source>
        <dbReference type="SAM" id="Phobius"/>
    </source>
</evidence>
<evidence type="ECO:0000256" key="5">
    <source>
        <dbReference type="ARBA" id="ARBA00023136"/>
    </source>
</evidence>
<dbReference type="EMBL" id="CP007794">
    <property type="protein sequence ID" value="AIB13441.1"/>
    <property type="molecule type" value="Genomic_DNA"/>
</dbReference>
<evidence type="ECO:0000313" key="9">
    <source>
        <dbReference type="EMBL" id="MFL7905977.1"/>
    </source>
</evidence>
<evidence type="ECO:0000256" key="1">
    <source>
        <dbReference type="ARBA" id="ARBA00004651"/>
    </source>
</evidence>
<reference evidence="10 12" key="2">
    <citation type="submission" date="2018-01" db="EMBL/GenBank/DDBJ databases">
        <title>Whole genome sequence of Azospirillum brasilense REC3 isolated from strawberry roots.</title>
        <authorList>
            <person name="Fontana C.A."/>
            <person name="Salazar S.M."/>
            <person name="Bassi D."/>
            <person name="Puglisi E."/>
            <person name="Lovaisa N.C."/>
            <person name="Toffoli L.M."/>
            <person name="Pedraza R."/>
            <person name="Cocconcelli P.S."/>
        </authorList>
    </citation>
    <scope>NUCLEOTIDE SEQUENCE [LARGE SCALE GENOMIC DNA]</scope>
    <source>
        <strain evidence="10 12">REC3</strain>
        <plasmid evidence="10">p25unnamed</plasmid>
    </source>
</reference>
<dbReference type="AlphaFoldDB" id="A0A060DH13"/>
<keyword evidence="2" id="KW-1003">Cell membrane</keyword>
<keyword evidence="8" id="KW-0614">Plasmid</keyword>
<comment type="subcellular location">
    <subcellularLocation>
        <location evidence="1">Cell membrane</location>
        <topology evidence="1">Multi-pass membrane protein</topology>
    </subcellularLocation>
</comment>
<dbReference type="KEGG" id="abq:ABAZ39_15965"/>
<feature type="transmembrane region" description="Helical" evidence="7">
    <location>
        <begin position="127"/>
        <end position="146"/>
    </location>
</feature>
<dbReference type="OrthoDB" id="598027at2"/>
<dbReference type="RefSeq" id="WP_014197836.1">
    <property type="nucleotide sequence ID" value="NZ_CP007794.1"/>
</dbReference>
<dbReference type="Proteomes" id="UP001628281">
    <property type="component" value="Unassembled WGS sequence"/>
</dbReference>
<feature type="transmembrane region" description="Helical" evidence="7">
    <location>
        <begin position="27"/>
        <end position="47"/>
    </location>
</feature>
<geneLocation type="plasmid" evidence="8 11">
    <name>AbAZ39_p1</name>
</geneLocation>
<dbReference type="GO" id="GO:0005886">
    <property type="term" value="C:plasma membrane"/>
    <property type="evidence" value="ECO:0007669"/>
    <property type="project" value="UniProtKB-SubCell"/>
</dbReference>
<evidence type="ECO:0000313" key="13">
    <source>
        <dbReference type="Proteomes" id="UP001628281"/>
    </source>
</evidence>
<accession>A0A060DH13</accession>
<evidence type="ECO:0000256" key="3">
    <source>
        <dbReference type="ARBA" id="ARBA00022692"/>
    </source>
</evidence>
<reference evidence="8 11" key="1">
    <citation type="journal article" date="2014" name="Genome Announc.">
        <title>Complete Genome Sequence of the Model Rhizosphere Strain Azospirillum brasilense Az39, Successfully Applied in Agriculture.</title>
        <authorList>
            <person name="Rivera D."/>
            <person name="Revale S."/>
            <person name="Molina R."/>
            <person name="Gualpa J."/>
            <person name="Puente M."/>
            <person name="Maroniche G."/>
            <person name="Paris G."/>
            <person name="Baker D."/>
            <person name="Clavijo B."/>
            <person name="McLay K."/>
            <person name="Spaepen S."/>
            <person name="Perticari A."/>
            <person name="Vazquez M."/>
            <person name="Wisniewski-Dye F."/>
            <person name="Watkins C."/>
            <person name="Martinez-Abarca F."/>
            <person name="Vanderleyden J."/>
            <person name="Cassan F."/>
        </authorList>
    </citation>
    <scope>NUCLEOTIDE SEQUENCE [LARGE SCALE GENOMIC DNA]</scope>
    <source>
        <strain evidence="8 11">Az39</strain>
        <plasmid evidence="8">AbAZ39_p1</plasmid>
    </source>
</reference>
<protein>
    <submittedName>
        <fullName evidence="8">Diguanylate cyclase</fullName>
    </submittedName>
    <submittedName>
        <fullName evidence="9">Phosphate-starvation-inducible PsiE family protein</fullName>
    </submittedName>
</protein>
<keyword evidence="13" id="KW-1185">Reference proteome</keyword>
<feature type="transmembrane region" description="Helical" evidence="7">
    <location>
        <begin position="67"/>
        <end position="84"/>
    </location>
</feature>
<keyword evidence="3 7" id="KW-0812">Transmembrane</keyword>
<keyword evidence="4 7" id="KW-1133">Transmembrane helix</keyword>
<evidence type="ECO:0000313" key="8">
    <source>
        <dbReference type="EMBL" id="AIB13441.1"/>
    </source>
</evidence>
<geneLocation type="plasmid" evidence="10">
    <name>p25unnamed</name>
</geneLocation>
<dbReference type="EMBL" id="POWG01000042">
    <property type="protein sequence ID" value="PNQ95718.1"/>
    <property type="molecule type" value="Genomic_DNA"/>
</dbReference>
<feature type="region of interest" description="Disordered" evidence="6">
    <location>
        <begin position="150"/>
        <end position="170"/>
    </location>
</feature>
<proteinExistence type="predicted"/>
<evidence type="ECO:0000313" key="12">
    <source>
        <dbReference type="Proteomes" id="UP000236268"/>
    </source>
</evidence>
<accession>A0A2K1FT81</accession>
<evidence type="ECO:0000256" key="6">
    <source>
        <dbReference type="SAM" id="MobiDB-lite"/>
    </source>
</evidence>
<evidence type="ECO:0000256" key="2">
    <source>
        <dbReference type="ARBA" id="ARBA00022475"/>
    </source>
</evidence>
<dbReference type="Proteomes" id="UP000236268">
    <property type="component" value="Unassembled WGS sequence"/>
</dbReference>
<name>A0A060DH13_9PROT</name>
<evidence type="ECO:0000313" key="10">
    <source>
        <dbReference type="EMBL" id="PNQ95718.1"/>
    </source>
</evidence>
<evidence type="ECO:0000313" key="11">
    <source>
        <dbReference type="Proteomes" id="UP000027186"/>
    </source>
</evidence>
<sequence>MVASSEIFGKTRRAWDALTFYQRFEQIVCLILTFLIAVIIAAALWHLTVRIVLLVLLDAVDPANQAVFQNVFGMIMTVLIALEFKHSLLGILERRQSVIQVRTVVLIALLALVRKFIIIDATKTEPATLMGLAIAVLALGGVYWMVREQDPRESEADAGDSEPASRFPGE</sequence>
<reference evidence="9 13" key="3">
    <citation type="submission" date="2024-11" db="EMBL/GenBank/DDBJ databases">
        <title>Draft genome sequences of two bacteria associated to sugarcane roots in Colombia.</title>
        <authorList>
            <person name="Pardo-Diaz S."/>
            <person name="Masmela-Mendoza J."/>
            <person name="Delgadillo-Duran P."/>
            <person name="Bautista E.J."/>
            <person name="Rojas-Tapias D.F."/>
        </authorList>
    </citation>
    <scope>NUCLEOTIDE SEQUENCE [LARGE SCALE GENOMIC DNA]</scope>
    <source>
        <strain evidence="9 13">Ap18</strain>
    </source>
</reference>
<dbReference type="Pfam" id="PF06146">
    <property type="entry name" value="PsiE"/>
    <property type="match status" value="1"/>
</dbReference>
<evidence type="ECO:0000256" key="4">
    <source>
        <dbReference type="ARBA" id="ARBA00022989"/>
    </source>
</evidence>
<feature type="transmembrane region" description="Helical" evidence="7">
    <location>
        <begin position="104"/>
        <end position="121"/>
    </location>
</feature>